<accession>A0ABQ9GTY7</accession>
<reference evidence="4 5" key="1">
    <citation type="submission" date="2023-02" db="EMBL/GenBank/DDBJ databases">
        <title>LHISI_Scaffold_Assembly.</title>
        <authorList>
            <person name="Stuart O.P."/>
            <person name="Cleave R."/>
            <person name="Magrath M.J.L."/>
            <person name="Mikheyev A.S."/>
        </authorList>
    </citation>
    <scope>NUCLEOTIDE SEQUENCE [LARGE SCALE GENOMIC DNA]</scope>
    <source>
        <strain evidence="4">Daus_M_001</strain>
        <tissue evidence="4">Leg muscle</tissue>
    </source>
</reference>
<gene>
    <name evidence="4" type="ORF">PR048_023382</name>
</gene>
<feature type="domain" description="DDE Tnp4" evidence="3">
    <location>
        <begin position="56"/>
        <end position="121"/>
    </location>
</feature>
<protein>
    <recommendedName>
        <fullName evidence="3">DDE Tnp4 domain-containing protein</fullName>
    </recommendedName>
</protein>
<dbReference type="EMBL" id="JARBHB010000009">
    <property type="protein sequence ID" value="KAJ8875487.1"/>
    <property type="molecule type" value="Genomic_DNA"/>
</dbReference>
<organism evidence="4 5">
    <name type="scientific">Dryococelus australis</name>
    <dbReference type="NCBI Taxonomy" id="614101"/>
    <lineage>
        <taxon>Eukaryota</taxon>
        <taxon>Metazoa</taxon>
        <taxon>Ecdysozoa</taxon>
        <taxon>Arthropoda</taxon>
        <taxon>Hexapoda</taxon>
        <taxon>Insecta</taxon>
        <taxon>Pterygota</taxon>
        <taxon>Neoptera</taxon>
        <taxon>Polyneoptera</taxon>
        <taxon>Phasmatodea</taxon>
        <taxon>Verophasmatodea</taxon>
        <taxon>Anareolatae</taxon>
        <taxon>Phasmatidae</taxon>
        <taxon>Eurycanthinae</taxon>
        <taxon>Dryococelus</taxon>
    </lineage>
</organism>
<dbReference type="Proteomes" id="UP001159363">
    <property type="component" value="Chromosome 8"/>
</dbReference>
<sequence>MSAIHMQLLIDRIGPTTAKRDTLMGKVILVHERVLFVATSEELEHWNDPQCLGVTDGKHIVIEALNGSGNYYYHYKRSHSIVLLAIANAEYRFTYVAVHCNGRISDGGMLANCSLHNALESGSVQLPPPIPLLGRRLPVPFYFVTDDTSIDDVRNTQPRDWCEEGFPTNTCFSIARRSMSKYGIFTEGCMTTKIRLRDAYRVKLPGNISILPTNSFFNKTAGTFK</sequence>
<evidence type="ECO:0000256" key="2">
    <source>
        <dbReference type="ARBA" id="ARBA00022723"/>
    </source>
</evidence>
<evidence type="ECO:0000313" key="5">
    <source>
        <dbReference type="Proteomes" id="UP001159363"/>
    </source>
</evidence>
<keyword evidence="2" id="KW-0479">Metal-binding</keyword>
<proteinExistence type="predicted"/>
<name>A0ABQ9GTY7_9NEOP</name>
<evidence type="ECO:0000313" key="4">
    <source>
        <dbReference type="EMBL" id="KAJ8875487.1"/>
    </source>
</evidence>
<evidence type="ECO:0000259" key="3">
    <source>
        <dbReference type="Pfam" id="PF13359"/>
    </source>
</evidence>
<comment type="cofactor">
    <cofactor evidence="1">
        <name>a divalent metal cation</name>
        <dbReference type="ChEBI" id="CHEBI:60240"/>
    </cofactor>
</comment>
<evidence type="ECO:0000256" key="1">
    <source>
        <dbReference type="ARBA" id="ARBA00001968"/>
    </source>
</evidence>
<dbReference type="Pfam" id="PF13359">
    <property type="entry name" value="DDE_Tnp_4"/>
    <property type="match status" value="1"/>
</dbReference>
<dbReference type="InterPro" id="IPR027806">
    <property type="entry name" value="HARBI1_dom"/>
</dbReference>
<comment type="caution">
    <text evidence="4">The sequence shown here is derived from an EMBL/GenBank/DDBJ whole genome shotgun (WGS) entry which is preliminary data.</text>
</comment>
<keyword evidence="5" id="KW-1185">Reference proteome</keyword>